<dbReference type="Proteomes" id="UP000049495">
    <property type="component" value="Unassembled WGS sequence"/>
</dbReference>
<evidence type="ECO:0000313" key="1">
    <source>
        <dbReference type="EMBL" id="CDS97727.1"/>
    </source>
</evidence>
<gene>
    <name evidence="2" type="ORF">VCR4J5_670013</name>
    <name evidence="1" type="ORF">VCR5J5_1280004</name>
</gene>
<reference evidence="1 3" key="2">
    <citation type="submission" date="2014-06" db="EMBL/GenBank/DDBJ databases">
        <authorList>
            <person name="Le Roux F."/>
        </authorList>
    </citation>
    <scope>NUCLEOTIDE SEQUENCE</scope>
    <source>
        <strain evidence="2 3">J5-4</strain>
        <strain evidence="1">J5-5</strain>
    </source>
</reference>
<accession>A0A4R3PGF8</accession>
<sequence length="90" mass="9301">MVSNVKGLPSLAINSVSSDGFAHPVSESAIKLAFKHDGSVSAYEFLDSDHSTLEVNSDVVYSAALFTTAKAPAFSGDYSITPTLTVTCGG</sequence>
<proteinExistence type="predicted"/>
<protein>
    <submittedName>
        <fullName evidence="1">Uncharacterized protein</fullName>
    </submittedName>
</protein>
<evidence type="ECO:0000313" key="2">
    <source>
        <dbReference type="EMBL" id="CDT51395.1"/>
    </source>
</evidence>
<name>A0A4R3PGF8_9VIBR</name>
<reference evidence="4" key="1">
    <citation type="submission" date="2014-06" db="EMBL/GenBank/DDBJ databases">
        <authorList>
            <person name="Le Roux Frederique"/>
        </authorList>
    </citation>
    <scope>NUCLEOTIDE SEQUENCE [LARGE SCALE GENOMIC DNA]</scope>
    <source>
        <strain evidence="4">J5-5</strain>
    </source>
</reference>
<dbReference type="EMBL" id="CCJV01000033">
    <property type="protein sequence ID" value="CDS97727.1"/>
    <property type="molecule type" value="Genomic_DNA"/>
</dbReference>
<dbReference type="EMBL" id="CCJX01000154">
    <property type="protein sequence ID" value="CDT51395.1"/>
    <property type="molecule type" value="Genomic_DNA"/>
</dbReference>
<evidence type="ECO:0000313" key="3">
    <source>
        <dbReference type="Proteomes" id="UP000049077"/>
    </source>
</evidence>
<evidence type="ECO:0000313" key="4">
    <source>
        <dbReference type="Proteomes" id="UP000049495"/>
    </source>
</evidence>
<dbReference type="Proteomes" id="UP000049077">
    <property type="component" value="Unassembled WGS sequence"/>
</dbReference>
<organism evidence="1 4">
    <name type="scientific">Vibrio crassostreae</name>
    <dbReference type="NCBI Taxonomy" id="246167"/>
    <lineage>
        <taxon>Bacteria</taxon>
        <taxon>Pseudomonadati</taxon>
        <taxon>Pseudomonadota</taxon>
        <taxon>Gammaproteobacteria</taxon>
        <taxon>Vibrionales</taxon>
        <taxon>Vibrionaceae</taxon>
        <taxon>Vibrio</taxon>
    </lineage>
</organism>
<dbReference type="AlphaFoldDB" id="A0A4R3PGF8"/>
<comment type="caution">
    <text evidence="1">The sequence shown here is derived from an EMBL/GenBank/DDBJ whole genome shotgun (WGS) entry which is preliminary data.</text>
</comment>
<keyword evidence="3" id="KW-1185">Reference proteome</keyword>